<comment type="caution">
    <text evidence="1">The sequence shown here is derived from an EMBL/GenBank/DDBJ whole genome shotgun (WGS) entry which is preliminary data.</text>
</comment>
<accession>A0A0R1U2B8</accession>
<reference evidence="1 2" key="1">
    <citation type="journal article" date="2015" name="Genome Announc.">
        <title>Expanding the biotechnology potential of lactobacilli through comparative genomics of 213 strains and associated genera.</title>
        <authorList>
            <person name="Sun Z."/>
            <person name="Harris H.M."/>
            <person name="McCann A."/>
            <person name="Guo C."/>
            <person name="Argimon S."/>
            <person name="Zhang W."/>
            <person name="Yang X."/>
            <person name="Jeffery I.B."/>
            <person name="Cooney J.C."/>
            <person name="Kagawa T.F."/>
            <person name="Liu W."/>
            <person name="Song Y."/>
            <person name="Salvetti E."/>
            <person name="Wrobel A."/>
            <person name="Rasinkangas P."/>
            <person name="Parkhill J."/>
            <person name="Rea M.C."/>
            <person name="O'Sullivan O."/>
            <person name="Ritari J."/>
            <person name="Douillard F.P."/>
            <person name="Paul Ross R."/>
            <person name="Yang R."/>
            <person name="Briner A.E."/>
            <person name="Felis G.E."/>
            <person name="de Vos W.M."/>
            <person name="Barrangou R."/>
            <person name="Klaenhammer T.R."/>
            <person name="Caufield P.W."/>
            <person name="Cui Y."/>
            <person name="Zhang H."/>
            <person name="O'Toole P.W."/>
        </authorList>
    </citation>
    <scope>NUCLEOTIDE SEQUENCE [LARGE SCALE GENOMIC DNA]</scope>
    <source>
        <strain evidence="1 2">DSM 15945</strain>
    </source>
</reference>
<evidence type="ECO:0000313" key="1">
    <source>
        <dbReference type="EMBL" id="KRL85395.1"/>
    </source>
</evidence>
<proteinExistence type="predicted"/>
<dbReference type="RefSeq" id="WP_054650690.1">
    <property type="nucleotide sequence ID" value="NZ_AZFJ01000052.1"/>
</dbReference>
<protein>
    <recommendedName>
        <fullName evidence="3">Methylpurine-DNA glycosylase</fullName>
    </recommendedName>
</protein>
<sequence length="165" mass="18585">MATQMNMLDYIGSKMDAMDFDGDLNLNWDKDAHVIELEYTMTVLASADFDIEDNDGSVMDDGKVQYTDAVLFYDETRMDGHDYVNDYLTVIPFSGKKGIDQATVDGFFNYFQTVLDEGESDLLDFVDGTSDSDEFTVGFSQSQLTNAVAEEPDAKLDVYLPYPKY</sequence>
<dbReference type="Pfam" id="PF11217">
    <property type="entry name" value="DUF3013"/>
    <property type="match status" value="1"/>
</dbReference>
<dbReference type="Gene3D" id="3.40.50.11250">
    <property type="entry name" value="Protein of unknown function DUF3013"/>
    <property type="match status" value="1"/>
</dbReference>
<dbReference type="STRING" id="1423783.FC50_GL001554"/>
<dbReference type="OrthoDB" id="2165293at2"/>
<keyword evidence="2" id="KW-1185">Reference proteome</keyword>
<dbReference type="EMBL" id="AZFJ01000052">
    <property type="protein sequence ID" value="KRL85395.1"/>
    <property type="molecule type" value="Genomic_DNA"/>
</dbReference>
<name>A0A0R1U2B8_9LACO</name>
<evidence type="ECO:0000313" key="2">
    <source>
        <dbReference type="Proteomes" id="UP000051922"/>
    </source>
</evidence>
<dbReference type="Proteomes" id="UP000051922">
    <property type="component" value="Unassembled WGS sequence"/>
</dbReference>
<gene>
    <name evidence="1" type="ORF">FC50_GL001554</name>
</gene>
<dbReference type="AlphaFoldDB" id="A0A0R1U2B8"/>
<dbReference type="InterPro" id="IPR021380">
    <property type="entry name" value="DUF3013"/>
</dbReference>
<organism evidence="1 2">
    <name type="scientific">Lacticaseibacillus pantheris DSM 15945 = JCM 12539 = NBRC 106106</name>
    <dbReference type="NCBI Taxonomy" id="1423783"/>
    <lineage>
        <taxon>Bacteria</taxon>
        <taxon>Bacillati</taxon>
        <taxon>Bacillota</taxon>
        <taxon>Bacilli</taxon>
        <taxon>Lactobacillales</taxon>
        <taxon>Lactobacillaceae</taxon>
        <taxon>Lacticaseibacillus</taxon>
    </lineage>
</organism>
<dbReference type="PATRIC" id="fig|1423783.4.peg.1596"/>
<evidence type="ECO:0008006" key="3">
    <source>
        <dbReference type="Google" id="ProtNLM"/>
    </source>
</evidence>